<reference evidence="3 4" key="1">
    <citation type="submission" date="2019-04" db="EMBL/GenBank/DDBJ databases">
        <authorList>
            <consortium name="DOE Joint Genome Institute"/>
            <person name="Mondo S."/>
            <person name="Kjaerbolling I."/>
            <person name="Vesth T."/>
            <person name="Frisvad J.C."/>
            <person name="Nybo J.L."/>
            <person name="Theobald S."/>
            <person name="Kildgaard S."/>
            <person name="Isbrandt T."/>
            <person name="Kuo A."/>
            <person name="Sato A."/>
            <person name="Lyhne E.K."/>
            <person name="Kogle M.E."/>
            <person name="Wiebenga A."/>
            <person name="Kun R.S."/>
            <person name="Lubbers R.J."/>
            <person name="Makela M.R."/>
            <person name="Barry K."/>
            <person name="Chovatia M."/>
            <person name="Clum A."/>
            <person name="Daum C."/>
            <person name="Haridas S."/>
            <person name="He G."/>
            <person name="LaButti K."/>
            <person name="Lipzen A."/>
            <person name="Riley R."/>
            <person name="Salamov A."/>
            <person name="Simmons B.A."/>
            <person name="Magnuson J.K."/>
            <person name="Henrissat B."/>
            <person name="Mortensen U.H."/>
            <person name="Larsen T.O."/>
            <person name="Devries R.P."/>
            <person name="Grigoriev I.V."/>
            <person name="Machida M."/>
            <person name="Baker S.E."/>
            <person name="Andersen M.R."/>
            <person name="Cantor M.N."/>
            <person name="Hua S.X."/>
        </authorList>
    </citation>
    <scope>NUCLEOTIDE SEQUENCE [LARGE SCALE GENOMIC DNA]</scope>
    <source>
        <strain evidence="3 4">CBS 119388</strain>
    </source>
</reference>
<sequence>MERHSPASFLARSCRLVPVLRRAVQAVFSGQGSAPDVRTGQEPKPPPLASKTSSLLISPHIPPPDLSCLSFPSLSLLSPFFFLSPCVFITVSIFGNNRVLHW</sequence>
<feature type="region of interest" description="Disordered" evidence="1">
    <location>
        <begin position="29"/>
        <end position="56"/>
    </location>
</feature>
<gene>
    <name evidence="3" type="ORF">BDV37DRAFT_177063</name>
</gene>
<feature type="transmembrane region" description="Helical" evidence="2">
    <location>
        <begin position="76"/>
        <end position="95"/>
    </location>
</feature>
<proteinExistence type="predicted"/>
<keyword evidence="2" id="KW-0472">Membrane</keyword>
<evidence type="ECO:0000313" key="4">
    <source>
        <dbReference type="Proteomes" id="UP000325579"/>
    </source>
</evidence>
<accession>A0A5N7D5S2</accession>
<evidence type="ECO:0000256" key="1">
    <source>
        <dbReference type="SAM" id="MobiDB-lite"/>
    </source>
</evidence>
<dbReference type="EMBL" id="ML736797">
    <property type="protein sequence ID" value="KAE8401751.1"/>
    <property type="molecule type" value="Genomic_DNA"/>
</dbReference>
<protein>
    <submittedName>
        <fullName evidence="3">Uncharacterized protein</fullName>
    </submittedName>
</protein>
<dbReference type="RefSeq" id="XP_031939070.1">
    <property type="nucleotide sequence ID" value="XM_032079420.1"/>
</dbReference>
<dbReference type="GeneID" id="43664111"/>
<keyword evidence="2" id="KW-1133">Transmembrane helix</keyword>
<keyword evidence="2" id="KW-0812">Transmembrane</keyword>
<evidence type="ECO:0000256" key="2">
    <source>
        <dbReference type="SAM" id="Phobius"/>
    </source>
</evidence>
<name>A0A5N7D5S2_9EURO</name>
<organism evidence="3 4">
    <name type="scientific">Aspergillus pseudonomiae</name>
    <dbReference type="NCBI Taxonomy" id="1506151"/>
    <lineage>
        <taxon>Eukaryota</taxon>
        <taxon>Fungi</taxon>
        <taxon>Dikarya</taxon>
        <taxon>Ascomycota</taxon>
        <taxon>Pezizomycotina</taxon>
        <taxon>Eurotiomycetes</taxon>
        <taxon>Eurotiomycetidae</taxon>
        <taxon>Eurotiales</taxon>
        <taxon>Aspergillaceae</taxon>
        <taxon>Aspergillus</taxon>
        <taxon>Aspergillus subgen. Circumdati</taxon>
    </lineage>
</organism>
<evidence type="ECO:0000313" key="3">
    <source>
        <dbReference type="EMBL" id="KAE8401751.1"/>
    </source>
</evidence>
<dbReference type="AlphaFoldDB" id="A0A5N7D5S2"/>
<keyword evidence="4" id="KW-1185">Reference proteome</keyword>
<dbReference type="Proteomes" id="UP000325579">
    <property type="component" value="Unassembled WGS sequence"/>
</dbReference>